<dbReference type="EMBL" id="CP033713">
    <property type="protein sequence ID" value="AYW94148.1"/>
    <property type="molecule type" value="Genomic_DNA"/>
</dbReference>
<reference evidence="1" key="1">
    <citation type="submission" date="2018-11" db="EMBL/GenBank/DDBJ databases">
        <title>FDA dAtabase for Regulatory Grade micrObial Sequences (FDA-ARGOS): Supporting development and validation of Infectious Disease Dx tests.</title>
        <authorList>
            <person name="Bliska J."/>
            <person name="Cleland M.-M."/>
            <person name="Tallon L."/>
            <person name="Sadzewicz L."/>
            <person name="Zhao X."/>
            <person name="Vavikolanu K."/>
            <person name="Mehta A."/>
            <person name="Aluvathingal J."/>
            <person name="Nadendla S."/>
            <person name="Yan Y."/>
            <person name="Sichtig H."/>
        </authorList>
    </citation>
    <scope>NUCLEOTIDE SEQUENCE [LARGE SCALE GENOMIC DNA]</scope>
    <source>
        <strain evidence="1">FDAARGOS_581</strain>
    </source>
</reference>
<gene>
    <name evidence="1" type="ORF">EGX47_04860</name>
</gene>
<dbReference type="Proteomes" id="UP000268669">
    <property type="component" value="Chromosome"/>
</dbReference>
<protein>
    <submittedName>
        <fullName evidence="1">Uncharacterized protein</fullName>
    </submittedName>
</protein>
<organism evidence="1 2">
    <name type="scientific">Yersinia pseudotuberculosis</name>
    <dbReference type="NCBI Taxonomy" id="633"/>
    <lineage>
        <taxon>Bacteria</taxon>
        <taxon>Pseudomonadati</taxon>
        <taxon>Pseudomonadota</taxon>
        <taxon>Gammaproteobacteria</taxon>
        <taxon>Enterobacterales</taxon>
        <taxon>Yersiniaceae</taxon>
        <taxon>Yersinia</taxon>
    </lineage>
</organism>
<proteinExistence type="predicted"/>
<evidence type="ECO:0000313" key="1">
    <source>
        <dbReference type="EMBL" id="AYW94148.1"/>
    </source>
</evidence>
<keyword evidence="2" id="KW-1185">Reference proteome</keyword>
<evidence type="ECO:0000313" key="2">
    <source>
        <dbReference type="Proteomes" id="UP000268669"/>
    </source>
</evidence>
<sequence>MVEPICRLLAAYLQCHDFGYRDKKGLLKRVRTVAPDIVMILPVVMRFIGGVIRRSPPTL</sequence>
<accession>A0ABM7APU2</accession>
<name>A0ABM7APU2_YERPU</name>